<organism evidence="4 5">
    <name type="scientific">Scopulibacillus darangshiensis</name>
    <dbReference type="NCBI Taxonomy" id="442528"/>
    <lineage>
        <taxon>Bacteria</taxon>
        <taxon>Bacillati</taxon>
        <taxon>Bacillota</taxon>
        <taxon>Bacilli</taxon>
        <taxon>Bacillales</taxon>
        <taxon>Sporolactobacillaceae</taxon>
        <taxon>Scopulibacillus</taxon>
    </lineage>
</organism>
<keyword evidence="5" id="KW-1185">Reference proteome</keyword>
<reference evidence="4 5" key="1">
    <citation type="submission" date="2019-03" db="EMBL/GenBank/DDBJ databases">
        <title>Genomic Encyclopedia of Type Strains, Phase IV (KMG-IV): sequencing the most valuable type-strain genomes for metagenomic binning, comparative biology and taxonomic classification.</title>
        <authorList>
            <person name="Goeker M."/>
        </authorList>
    </citation>
    <scope>NUCLEOTIDE SEQUENCE [LARGE SCALE GENOMIC DNA]</scope>
    <source>
        <strain evidence="4 5">DSM 19377</strain>
    </source>
</reference>
<dbReference type="EMBL" id="SLXK01000024">
    <property type="protein sequence ID" value="TCP24549.1"/>
    <property type="molecule type" value="Genomic_DNA"/>
</dbReference>
<dbReference type="AlphaFoldDB" id="A0A4R2NRI5"/>
<dbReference type="SUPFAM" id="SSF51735">
    <property type="entry name" value="NAD(P)-binding Rossmann-fold domains"/>
    <property type="match status" value="1"/>
</dbReference>
<evidence type="ECO:0000256" key="3">
    <source>
        <dbReference type="RuleBase" id="RU000363"/>
    </source>
</evidence>
<name>A0A4R2NRI5_9BACL</name>
<evidence type="ECO:0000256" key="1">
    <source>
        <dbReference type="ARBA" id="ARBA00006484"/>
    </source>
</evidence>
<comment type="similarity">
    <text evidence="1 3">Belongs to the short-chain dehydrogenases/reductases (SDR) family.</text>
</comment>
<comment type="caution">
    <text evidence="4">The sequence shown here is derived from an EMBL/GenBank/DDBJ whole genome shotgun (WGS) entry which is preliminary data.</text>
</comment>
<dbReference type="InterPro" id="IPR002347">
    <property type="entry name" value="SDR_fam"/>
</dbReference>
<dbReference type="RefSeq" id="WP_132746970.1">
    <property type="nucleotide sequence ID" value="NZ_SLXK01000024.1"/>
</dbReference>
<proteinExistence type="inferred from homology"/>
<accession>A0A4R2NRI5</accession>
<evidence type="ECO:0000256" key="2">
    <source>
        <dbReference type="ARBA" id="ARBA00023002"/>
    </source>
</evidence>
<keyword evidence="2" id="KW-0560">Oxidoreductase</keyword>
<dbReference type="InterPro" id="IPR036291">
    <property type="entry name" value="NAD(P)-bd_dom_sf"/>
</dbReference>
<dbReference type="PRINTS" id="PR00080">
    <property type="entry name" value="SDRFAMILY"/>
</dbReference>
<evidence type="ECO:0000313" key="4">
    <source>
        <dbReference type="EMBL" id="TCP24549.1"/>
    </source>
</evidence>
<dbReference type="PRINTS" id="PR00081">
    <property type="entry name" value="GDHRDH"/>
</dbReference>
<dbReference type="Proteomes" id="UP000295416">
    <property type="component" value="Unassembled WGS sequence"/>
</dbReference>
<gene>
    <name evidence="4" type="ORF">EV207_12448</name>
</gene>
<dbReference type="PANTHER" id="PTHR44196:SF1">
    <property type="entry name" value="DEHYDROGENASE_REDUCTASE SDR FAMILY MEMBER 7B"/>
    <property type="match status" value="1"/>
</dbReference>
<dbReference type="PANTHER" id="PTHR44196">
    <property type="entry name" value="DEHYDROGENASE/REDUCTASE SDR FAMILY MEMBER 7B"/>
    <property type="match status" value="1"/>
</dbReference>
<dbReference type="GO" id="GO:0016020">
    <property type="term" value="C:membrane"/>
    <property type="evidence" value="ECO:0007669"/>
    <property type="project" value="TreeGrafter"/>
</dbReference>
<dbReference type="GO" id="GO:0016491">
    <property type="term" value="F:oxidoreductase activity"/>
    <property type="evidence" value="ECO:0007669"/>
    <property type="project" value="UniProtKB-KW"/>
</dbReference>
<evidence type="ECO:0000313" key="5">
    <source>
        <dbReference type="Proteomes" id="UP000295416"/>
    </source>
</evidence>
<dbReference type="Pfam" id="PF00106">
    <property type="entry name" value="adh_short"/>
    <property type="match status" value="1"/>
</dbReference>
<sequence>MSYIVITGGGSGLGRTLAFEYGSSGLQPILLGRNEEKLKAVQKELTDKGIETVIKTCDITDSNDIKAAAGELTATFEIDMLINNAGIGFFGPFESMTEDEIGVMIDTNIKGTIMMTQSFTPYFHKKGQGKILNIISTAGLKGKRNEAVYCATKFAVRGFSESLKSEWSEEENLSVVSAYMGGMNTPFWDETDHIENPEKLASPEAVAAYIFRHDDGRDDIHVNKEELREL</sequence>
<dbReference type="OrthoDB" id="9775296at2"/>
<protein>
    <submittedName>
        <fullName evidence="4">Short-subunit dehydrogenase</fullName>
    </submittedName>
</protein>
<dbReference type="Gene3D" id="3.40.50.720">
    <property type="entry name" value="NAD(P)-binding Rossmann-like Domain"/>
    <property type="match status" value="1"/>
</dbReference>